<keyword evidence="6" id="KW-1185">Reference proteome</keyword>
<sequence>MAKAGIALAASHNMMCSPVPSEQSAGASFLSQNSPPFSWSSLDEDGLDDSLLELSGGEEDDGPFSLTKEEIEELLRDNSSSHEEEIKELLQDDEPSNEQANGGKRSQILLRTPPCKKSLLYTFR</sequence>
<comment type="subcellular location">
    <subcellularLocation>
        <location evidence="1">Nucleus</location>
    </subcellularLocation>
</comment>
<dbReference type="Proteomes" id="UP000028990">
    <property type="component" value="Unassembled WGS sequence"/>
</dbReference>
<dbReference type="PANTHER" id="PTHR14455">
    <property type="entry name" value="ASKOPOS"/>
    <property type="match status" value="1"/>
</dbReference>
<dbReference type="PANTHER" id="PTHR14455:SF0">
    <property type="entry name" value="S100P-BINDING PROTEIN"/>
    <property type="match status" value="1"/>
</dbReference>
<dbReference type="GO" id="GO:0005634">
    <property type="term" value="C:nucleus"/>
    <property type="evidence" value="ECO:0007669"/>
    <property type="project" value="UniProtKB-SubCell"/>
</dbReference>
<gene>
    <name evidence="5" type="ORF">H920_07623</name>
</gene>
<evidence type="ECO:0000313" key="6">
    <source>
        <dbReference type="Proteomes" id="UP000028990"/>
    </source>
</evidence>
<dbReference type="InterPro" id="IPR026097">
    <property type="entry name" value="S100PBP"/>
</dbReference>
<evidence type="ECO:0000256" key="2">
    <source>
        <dbReference type="ARBA" id="ARBA00020595"/>
    </source>
</evidence>
<feature type="compositionally biased region" description="Polar residues" evidence="4">
    <location>
        <begin position="20"/>
        <end position="39"/>
    </location>
</feature>
<evidence type="ECO:0000313" key="5">
    <source>
        <dbReference type="EMBL" id="KFO30985.1"/>
    </source>
</evidence>
<dbReference type="EMBL" id="KN122350">
    <property type="protein sequence ID" value="KFO30985.1"/>
    <property type="molecule type" value="Genomic_DNA"/>
</dbReference>
<protein>
    <recommendedName>
        <fullName evidence="2">S100P-binding protein</fullName>
    </recommendedName>
</protein>
<keyword evidence="3" id="KW-0539">Nucleus</keyword>
<feature type="compositionally biased region" description="Acidic residues" evidence="4">
    <location>
        <begin position="42"/>
        <end position="62"/>
    </location>
</feature>
<proteinExistence type="predicted"/>
<accession>A0A091DL17</accession>
<feature type="compositionally biased region" description="Basic and acidic residues" evidence="4">
    <location>
        <begin position="67"/>
        <end position="90"/>
    </location>
</feature>
<feature type="region of interest" description="Disordered" evidence="4">
    <location>
        <begin position="16"/>
        <end position="108"/>
    </location>
</feature>
<name>A0A091DL17_FUKDA</name>
<evidence type="ECO:0000256" key="4">
    <source>
        <dbReference type="SAM" id="MobiDB-lite"/>
    </source>
</evidence>
<dbReference type="AlphaFoldDB" id="A0A091DL17"/>
<evidence type="ECO:0000256" key="3">
    <source>
        <dbReference type="ARBA" id="ARBA00023242"/>
    </source>
</evidence>
<reference evidence="5 6" key="1">
    <citation type="submission" date="2013-11" db="EMBL/GenBank/DDBJ databases">
        <title>The Damaraland mole rat (Fukomys damarensis) genome and evolution of African mole rats.</title>
        <authorList>
            <person name="Gladyshev V.N."/>
            <person name="Fang X."/>
        </authorList>
    </citation>
    <scope>NUCLEOTIDE SEQUENCE [LARGE SCALE GENOMIC DNA]</scope>
    <source>
        <tissue evidence="5">Liver</tissue>
    </source>
</reference>
<dbReference type="GO" id="GO:0048306">
    <property type="term" value="F:calcium-dependent protein binding"/>
    <property type="evidence" value="ECO:0007669"/>
    <property type="project" value="InterPro"/>
</dbReference>
<organism evidence="5 6">
    <name type="scientific">Fukomys damarensis</name>
    <name type="common">Damaraland mole rat</name>
    <name type="synonym">Cryptomys damarensis</name>
    <dbReference type="NCBI Taxonomy" id="885580"/>
    <lineage>
        <taxon>Eukaryota</taxon>
        <taxon>Metazoa</taxon>
        <taxon>Chordata</taxon>
        <taxon>Craniata</taxon>
        <taxon>Vertebrata</taxon>
        <taxon>Euteleostomi</taxon>
        <taxon>Mammalia</taxon>
        <taxon>Eutheria</taxon>
        <taxon>Euarchontoglires</taxon>
        <taxon>Glires</taxon>
        <taxon>Rodentia</taxon>
        <taxon>Hystricomorpha</taxon>
        <taxon>Bathyergidae</taxon>
        <taxon>Fukomys</taxon>
    </lineage>
</organism>
<dbReference type="Pfam" id="PF15427">
    <property type="entry name" value="S100PBPR"/>
    <property type="match status" value="1"/>
</dbReference>
<evidence type="ECO:0000256" key="1">
    <source>
        <dbReference type="ARBA" id="ARBA00004123"/>
    </source>
</evidence>